<organism evidence="1 2">
    <name type="scientific">Mesobacillus foraminis</name>
    <dbReference type="NCBI Taxonomy" id="279826"/>
    <lineage>
        <taxon>Bacteria</taxon>
        <taxon>Bacillati</taxon>
        <taxon>Bacillota</taxon>
        <taxon>Bacilli</taxon>
        <taxon>Bacillales</taxon>
        <taxon>Bacillaceae</taxon>
        <taxon>Mesobacillus</taxon>
    </lineage>
</organism>
<name>A0A4R2BH88_9BACI</name>
<reference evidence="1 2" key="1">
    <citation type="journal article" date="2015" name="Stand. Genomic Sci.">
        <title>Genomic Encyclopedia of Bacterial and Archaeal Type Strains, Phase III: the genomes of soil and plant-associated and newly described type strains.</title>
        <authorList>
            <person name="Whitman W.B."/>
            <person name="Woyke T."/>
            <person name="Klenk H.P."/>
            <person name="Zhou Y."/>
            <person name="Lilburn T.G."/>
            <person name="Beck B.J."/>
            <person name="De Vos P."/>
            <person name="Vandamme P."/>
            <person name="Eisen J.A."/>
            <person name="Garrity G."/>
            <person name="Hugenholtz P."/>
            <person name="Kyrpides N.C."/>
        </authorList>
    </citation>
    <scope>NUCLEOTIDE SEQUENCE [LARGE SCALE GENOMIC DNA]</scope>
    <source>
        <strain evidence="1 2">CV53</strain>
    </source>
</reference>
<proteinExistence type="predicted"/>
<protein>
    <submittedName>
        <fullName evidence="1">Uncharacterized protein</fullName>
    </submittedName>
</protein>
<comment type="caution">
    <text evidence="1">The sequence shown here is derived from an EMBL/GenBank/DDBJ whole genome shotgun (WGS) entry which is preliminary data.</text>
</comment>
<accession>A0A4R2BH88</accession>
<sequence length="115" mass="12832">MKEQGIQFGEKELFTAIRAIVIANSKDSEWFILSEGHAGEKIASIARSSFKGDGITVTFCSHEICIKLRIKARPGLTDLISKAKIFQEIIYQDIYHLTGVKTGRIDVTITGVDFR</sequence>
<gene>
    <name evidence="1" type="ORF">EV146_105405</name>
</gene>
<dbReference type="RefSeq" id="WP_132005783.1">
    <property type="nucleotide sequence ID" value="NZ_JABUHM010000003.1"/>
</dbReference>
<dbReference type="EMBL" id="SLVV01000005">
    <property type="protein sequence ID" value="TCN25742.1"/>
    <property type="molecule type" value="Genomic_DNA"/>
</dbReference>
<dbReference type="AlphaFoldDB" id="A0A4R2BH88"/>
<evidence type="ECO:0000313" key="2">
    <source>
        <dbReference type="Proteomes" id="UP000295689"/>
    </source>
</evidence>
<keyword evidence="2" id="KW-1185">Reference proteome</keyword>
<dbReference type="Proteomes" id="UP000295689">
    <property type="component" value="Unassembled WGS sequence"/>
</dbReference>
<evidence type="ECO:0000313" key="1">
    <source>
        <dbReference type="EMBL" id="TCN25742.1"/>
    </source>
</evidence>